<keyword evidence="5" id="KW-1185">Reference proteome</keyword>
<evidence type="ECO:0000313" key="4">
    <source>
        <dbReference type="EMBL" id="RAO65291.1"/>
    </source>
</evidence>
<evidence type="ECO:0000313" key="5">
    <source>
        <dbReference type="Proteomes" id="UP000249363"/>
    </source>
</evidence>
<comment type="caution">
    <text evidence="4">The sequence shown here is derived from an EMBL/GenBank/DDBJ whole genome shotgun (WGS) entry which is preliminary data.</text>
</comment>
<dbReference type="OrthoDB" id="425925at2759"/>
<sequence length="766" mass="87977">MVYYFVSNVVSPSATIYVGKDKFENEELIKHGLESDVCAHVYLRLREGETWENIPKELLEDCAQLTKANSIEGNKKDNVTVIYTPWANLLKNASMATGQVSFHNPKQVKKVFVAVRQNPIVNRLNKTRVEKFPDLQAEKEEVLKKQRKEEQRAREDKKSAEKKERQEREQKKWQKEHAYDDLFSEENMMQSNNQDRGDDFLDDFIYVYHNHLDNYTTAKQQSTMSPDKQSSSAKSKKNKKKNQANKQHADSGKAAENDTQNESVVEEELRDNEGAENEAQDVNGESKAIADPATEEQRLDEDNDDDNKPPEPETKTSTKPADSEDNSKFDDLVRDRDSLRAEVTELRKSLEQIQHKHEEEMEALQQKLNESEDKKTQAETQFQKLLERVNTIKSQLGERLKEDAEELSHARSRIEELEDQNTALTAEVSEKLTKIADLEKDAREHSNELSSLRNRANLSQQNWQQEKEELIEQESYIRSEFEEAKQAMHNWEVLAMEERSIREGLTEKVNDLEEQLSSLRDEYNSAVSDNNTQSNTIDGLQRALQEIQDARKQELRELVQSSDAQLEELREKLQQVEKRAEEANTELKQAQAELDRLLPFEKEVKEKNLLIGKLRHEAVTLNDHLTKALRFLKRGKPEDNVDRHVVTNHLLHFLALDRSDPKKFQILQLIAALLQWDDDQREQAGLSRPGTSTTISNITTALKVPSFYVHRTPSTPSLMSDYMENGNNAAGGKETLAELWSNFLEQEAEAAGNGNKRGSAAGISPQ</sequence>
<dbReference type="RefSeq" id="XP_040729808.1">
    <property type="nucleotide sequence ID" value="XM_040873325.1"/>
</dbReference>
<dbReference type="STRING" id="1196081.A0A364KP56"/>
<dbReference type="EMBL" id="MIKG01000002">
    <property type="protein sequence ID" value="RAO65291.1"/>
    <property type="molecule type" value="Genomic_DNA"/>
</dbReference>
<feature type="compositionally biased region" description="Basic and acidic residues" evidence="2">
    <location>
        <begin position="306"/>
        <end position="336"/>
    </location>
</feature>
<dbReference type="InterPro" id="IPR019459">
    <property type="entry name" value="GRAB"/>
</dbReference>
<name>A0A364KP56_TALAM</name>
<dbReference type="Gene3D" id="1.10.287.1490">
    <property type="match status" value="1"/>
</dbReference>
<feature type="region of interest" description="Disordered" evidence="2">
    <location>
        <begin position="350"/>
        <end position="379"/>
    </location>
</feature>
<dbReference type="Pfam" id="PF10375">
    <property type="entry name" value="GRAB"/>
    <property type="match status" value="1"/>
</dbReference>
<feature type="domain" description="GRIP" evidence="3">
    <location>
        <begin position="636"/>
        <end position="687"/>
    </location>
</feature>
<dbReference type="Proteomes" id="UP000249363">
    <property type="component" value="Unassembled WGS sequence"/>
</dbReference>
<dbReference type="AlphaFoldDB" id="A0A364KP56"/>
<gene>
    <name evidence="4" type="ORF">BHQ10_001303</name>
</gene>
<dbReference type="InterPro" id="IPR000237">
    <property type="entry name" value="GRIP_dom"/>
</dbReference>
<feature type="compositionally biased region" description="Polar residues" evidence="2">
    <location>
        <begin position="217"/>
        <end position="227"/>
    </location>
</feature>
<accession>A0A364KP56</accession>
<feature type="region of interest" description="Disordered" evidence="2">
    <location>
        <begin position="143"/>
        <end position="178"/>
    </location>
</feature>
<feature type="region of interest" description="Disordered" evidence="2">
    <location>
        <begin position="217"/>
        <end position="336"/>
    </location>
</feature>
<dbReference type="PANTHER" id="PTHR13049:SF2">
    <property type="entry name" value="COILED-COIL DOMAIN-CONTAINING PROTEIN 25"/>
    <property type="match status" value="1"/>
</dbReference>
<feature type="compositionally biased region" description="Basic and acidic residues" evidence="2">
    <location>
        <begin position="350"/>
        <end position="359"/>
    </location>
</feature>
<reference evidence="4 5" key="1">
    <citation type="journal article" date="2017" name="Biotechnol. Biofuels">
        <title>Differential beta-glucosidase expression as a function of carbon source availability in Talaromyces amestolkiae: a genomic and proteomic approach.</title>
        <authorList>
            <person name="de Eugenio L.I."/>
            <person name="Mendez-Liter J.A."/>
            <person name="Nieto-Dominguez M."/>
            <person name="Alonso L."/>
            <person name="Gil-Munoz J."/>
            <person name="Barriuso J."/>
            <person name="Prieto A."/>
            <person name="Martinez M.J."/>
        </authorList>
    </citation>
    <scope>NUCLEOTIDE SEQUENCE [LARGE SCALE GENOMIC DNA]</scope>
    <source>
        <strain evidence="4 5">CIB</strain>
    </source>
</reference>
<dbReference type="InterPro" id="IPR039730">
    <property type="entry name" value="Jlp2/Ccd25"/>
</dbReference>
<dbReference type="InterPro" id="IPR008532">
    <property type="entry name" value="NFACT_RNA-bd"/>
</dbReference>
<feature type="compositionally biased region" description="Basic residues" evidence="2">
    <location>
        <begin position="234"/>
        <end position="243"/>
    </location>
</feature>
<feature type="compositionally biased region" description="Acidic residues" evidence="2">
    <location>
        <begin position="264"/>
        <end position="279"/>
    </location>
</feature>
<protein>
    <recommendedName>
        <fullName evidence="3">GRIP domain-containing protein</fullName>
    </recommendedName>
</protein>
<comment type="similarity">
    <text evidence="1">Belongs to the CCDC25 family.</text>
</comment>
<organism evidence="4 5">
    <name type="scientific">Talaromyces amestolkiae</name>
    <dbReference type="NCBI Taxonomy" id="1196081"/>
    <lineage>
        <taxon>Eukaryota</taxon>
        <taxon>Fungi</taxon>
        <taxon>Dikarya</taxon>
        <taxon>Ascomycota</taxon>
        <taxon>Pezizomycotina</taxon>
        <taxon>Eurotiomycetes</taxon>
        <taxon>Eurotiomycetidae</taxon>
        <taxon>Eurotiales</taxon>
        <taxon>Trichocomaceae</taxon>
        <taxon>Talaromyces</taxon>
        <taxon>Talaromyces sect. Talaromyces</taxon>
    </lineage>
</organism>
<evidence type="ECO:0000256" key="1">
    <source>
        <dbReference type="ARBA" id="ARBA00008998"/>
    </source>
</evidence>
<proteinExistence type="inferred from homology"/>
<dbReference type="Pfam" id="PF05670">
    <property type="entry name" value="NFACT-R_1"/>
    <property type="match status" value="1"/>
</dbReference>
<feature type="compositionally biased region" description="Basic and acidic residues" evidence="2">
    <location>
        <begin position="247"/>
        <end position="256"/>
    </location>
</feature>
<evidence type="ECO:0000259" key="3">
    <source>
        <dbReference type="PROSITE" id="PS50913"/>
    </source>
</evidence>
<dbReference type="PROSITE" id="PS50913">
    <property type="entry name" value="GRIP"/>
    <property type="match status" value="1"/>
</dbReference>
<dbReference type="PANTHER" id="PTHR13049">
    <property type="entry name" value="DUF814-RELATED"/>
    <property type="match status" value="1"/>
</dbReference>
<evidence type="ECO:0000256" key="2">
    <source>
        <dbReference type="SAM" id="MobiDB-lite"/>
    </source>
</evidence>
<dbReference type="GeneID" id="63790520"/>